<evidence type="ECO:0000313" key="10">
    <source>
        <dbReference type="Proteomes" id="UP000560658"/>
    </source>
</evidence>
<dbReference type="InterPro" id="IPR011047">
    <property type="entry name" value="Quinoprotein_ADH-like_sf"/>
</dbReference>
<dbReference type="RefSeq" id="WP_081741186.1">
    <property type="nucleotide sequence ID" value="NZ_JACIER010000001.1"/>
</dbReference>
<proteinExistence type="predicted"/>
<dbReference type="EMBL" id="JACIER010000001">
    <property type="protein sequence ID" value="MBB4042531.1"/>
    <property type="molecule type" value="Genomic_DNA"/>
</dbReference>
<dbReference type="PANTHER" id="PTHR43547">
    <property type="entry name" value="TWO-COMPONENT HISTIDINE KINASE"/>
    <property type="match status" value="1"/>
</dbReference>
<name>A0A840CUG9_9BACE</name>
<keyword evidence="1 5" id="KW-0597">Phosphoprotein</keyword>
<dbReference type="InterPro" id="IPR011123">
    <property type="entry name" value="Y_Y_Y"/>
</dbReference>
<comment type="caution">
    <text evidence="9">The sequence shown here is derived from an EMBL/GenBank/DDBJ whole genome shotgun (WGS) entry which is preliminary data.</text>
</comment>
<evidence type="ECO:0000256" key="5">
    <source>
        <dbReference type="PROSITE-ProRule" id="PRU00169"/>
    </source>
</evidence>
<dbReference type="SUPFAM" id="SSF63829">
    <property type="entry name" value="Calcium-dependent phosphotriesterase"/>
    <property type="match status" value="1"/>
</dbReference>
<dbReference type="Proteomes" id="UP000560658">
    <property type="component" value="Unassembled WGS sequence"/>
</dbReference>
<dbReference type="GO" id="GO:0043565">
    <property type="term" value="F:sequence-specific DNA binding"/>
    <property type="evidence" value="ECO:0007669"/>
    <property type="project" value="InterPro"/>
</dbReference>
<reference evidence="9" key="1">
    <citation type="submission" date="2020-08" db="EMBL/GenBank/DDBJ databases">
        <title>Genomic Encyclopedia of Type Strains, Phase IV (KMG-IV): sequencing the most valuable type-strain genomes for metagenomic binning, comparative biology and taxonomic classification.</title>
        <authorList>
            <person name="Goeker M."/>
        </authorList>
    </citation>
    <scope>NUCLEOTIDE SEQUENCE [LARGE SCALE GENOMIC DNA]</scope>
    <source>
        <strain evidence="9">DSM 105720</strain>
    </source>
</reference>
<feature type="modified residue" description="4-aspartylphosphate" evidence="5">
    <location>
        <position position="1115"/>
    </location>
</feature>
<keyword evidence="6" id="KW-0812">Transmembrane</keyword>
<dbReference type="Pfam" id="PF07495">
    <property type="entry name" value="Y_Y_Y"/>
    <property type="match status" value="1"/>
</dbReference>
<feature type="domain" description="Response regulatory" evidence="8">
    <location>
        <begin position="1067"/>
        <end position="1183"/>
    </location>
</feature>
<keyword evidence="2" id="KW-0805">Transcription regulation</keyword>
<evidence type="ECO:0000256" key="3">
    <source>
        <dbReference type="ARBA" id="ARBA00023125"/>
    </source>
</evidence>
<keyword evidence="6" id="KW-1133">Transmembrane helix</keyword>
<dbReference type="InterPro" id="IPR011006">
    <property type="entry name" value="CheY-like_superfamily"/>
</dbReference>
<keyword evidence="6" id="KW-0472">Membrane</keyword>
<evidence type="ECO:0000256" key="6">
    <source>
        <dbReference type="SAM" id="Phobius"/>
    </source>
</evidence>
<feature type="domain" description="HTH araC/xylS-type" evidence="7">
    <location>
        <begin position="1216"/>
        <end position="1315"/>
    </location>
</feature>
<sequence>MIKTRLITILVTLTCSLGCLSENVKDSYIFSKVDYQQGLSNSAVLCLFQDKTGLMWFGTYDGVNCYDGKSMEVFRADFSARKTLNNNIIHSIQQADSNCLWITTHLGVNRLSLDTRQVIGSYDFAGDYYVHANNKGNTWVVSKEGLFYYNTFHSKFIRVKAPLASVEDMDQRAFVANDGSLWLFLQHSNKLQQISLSAFNEDSLSVRCTTSLTDFHSKAIEGVFSQNGVICFIDREQDLFVYDISRKSKIYIRNVASLTQKYGYISGIVPFYDDIVIGFRANGLVRLRTSKKYEEEVINRNLRIYDIYQDPSQNILWVASDGQGAIMYARKYSIATNLMLNQLSPNLSRQVRSLMTDKYGGLWFGTKGDGLLHIRDYSDGMTAASTTIYSPSEKQKAASYSKWNREFQGYKLLQSRYMDGFWVGAGEPGLFYYSFRDDELHEVEDHSESPAIDVHDIYEENDNILYVLTAGSGFRKITLDKTSGTIKVKEQKRYHFYYEQREMTMFYPMLPEGDSILWLGSREKGLLRFNKRTEEYQVISLKEMLHKSVDDVLSLHRTSDGRMYVGTTSGLVCVTFEGKQIKATYIGREQGLLNDMIHGILEDGNGFLWLSTNRGLIKYNPNNGSSHAYYYSAGIQIGEFSDDAYYQCPYTDRLFFGGIDGLLYLDKEVAAVPEVYPDILLRKLSIGRQEVNLGDYYVDGGKALQLKGAAISFSLSFIVPDFLYGGDVEYSYMLEGYDKQWTTFSSMNEAAYLDIPAGDYLFKVRYKKDVFNTEYKYFSIPIHILPPWYHSTLAYVFYVLLGLLAVGYLFFLLRKYSLHERMMKRLLNAESRSVLPGSANFDRDMLDRLTLIYRSCDQLRAENLPDEKRVEVVNLMRETVMGTLFHPEVVHVGDFKSFFPSEYVISGRMNIKEVSLEVLQVLEKQGVDVAVIQSMMADHFTFPVYKNALRSILYYCYCYIANASKGEAVSVQVKEEEGKMLLLFSATNSLVKKLYDRLSEVNQSTTEVKEKDIDQFWNARLLLYAVRTALEQLHISLHYADRKEDHQLIIAFEPALLDVQEQKGKKKVLLLEDRDEMIWLISDLLSDEYVVVPVRSVQLAFEEIRRSAPALFLVDMLLYAQAEGTFMEYISKNRTQLAKTVFIPMLTWKVSSSIQRELILWSDSYIVLPYDILFLREVVHKAIYGKREARQIYVEDLGELADQIVCTTAEQAEFLRKLLQVIEQNLDQEDLGSTLIANCMAMSSRQFYRKFKEISAIAPGDLIKNYRMEKAARLLLNDDLSIQDVISDVGISSRSYFYKEFARRFAMTPKDYRDRHKDLNKED</sequence>
<evidence type="ECO:0000256" key="4">
    <source>
        <dbReference type="ARBA" id="ARBA00023163"/>
    </source>
</evidence>
<evidence type="ECO:0000313" key="9">
    <source>
        <dbReference type="EMBL" id="MBB4042531.1"/>
    </source>
</evidence>
<protein>
    <submittedName>
        <fullName evidence="9">AraC-like DNA-binding protein/CheY-like chemotaxis protein</fullName>
    </submittedName>
</protein>
<dbReference type="PROSITE" id="PS00041">
    <property type="entry name" value="HTH_ARAC_FAMILY_1"/>
    <property type="match status" value="1"/>
</dbReference>
<evidence type="ECO:0000259" key="7">
    <source>
        <dbReference type="PROSITE" id="PS01124"/>
    </source>
</evidence>
<dbReference type="InterPro" id="IPR009057">
    <property type="entry name" value="Homeodomain-like_sf"/>
</dbReference>
<feature type="transmembrane region" description="Helical" evidence="6">
    <location>
        <begin position="793"/>
        <end position="813"/>
    </location>
</feature>
<organism evidence="9 10">
    <name type="scientific">Bacteroides reticulotermitis</name>
    <dbReference type="NCBI Taxonomy" id="1133319"/>
    <lineage>
        <taxon>Bacteria</taxon>
        <taxon>Pseudomonadati</taxon>
        <taxon>Bacteroidota</taxon>
        <taxon>Bacteroidia</taxon>
        <taxon>Bacteroidales</taxon>
        <taxon>Bacteroidaceae</taxon>
        <taxon>Bacteroides</taxon>
    </lineage>
</organism>
<dbReference type="InterPro" id="IPR015943">
    <property type="entry name" value="WD40/YVTN_repeat-like_dom_sf"/>
</dbReference>
<gene>
    <name evidence="9" type="ORF">GGR06_000290</name>
</gene>
<dbReference type="Gene3D" id="3.40.50.2300">
    <property type="match status" value="1"/>
</dbReference>
<dbReference type="Gene3D" id="2.130.10.10">
    <property type="entry name" value="YVTN repeat-like/Quinoprotein amine dehydrogenase"/>
    <property type="match status" value="3"/>
</dbReference>
<evidence type="ECO:0000256" key="1">
    <source>
        <dbReference type="ARBA" id="ARBA00022553"/>
    </source>
</evidence>
<dbReference type="PROSITE" id="PS01124">
    <property type="entry name" value="HTH_ARAC_FAMILY_2"/>
    <property type="match status" value="1"/>
</dbReference>
<dbReference type="Gene3D" id="1.10.10.60">
    <property type="entry name" value="Homeodomain-like"/>
    <property type="match status" value="1"/>
</dbReference>
<evidence type="ECO:0000259" key="8">
    <source>
        <dbReference type="PROSITE" id="PS50110"/>
    </source>
</evidence>
<dbReference type="Pfam" id="PF12833">
    <property type="entry name" value="HTH_18"/>
    <property type="match status" value="1"/>
</dbReference>
<keyword evidence="4" id="KW-0804">Transcription</keyword>
<dbReference type="GO" id="GO:0003700">
    <property type="term" value="F:DNA-binding transcription factor activity"/>
    <property type="evidence" value="ECO:0007669"/>
    <property type="project" value="InterPro"/>
</dbReference>
<dbReference type="SUPFAM" id="SSF46689">
    <property type="entry name" value="Homeodomain-like"/>
    <property type="match status" value="1"/>
</dbReference>
<dbReference type="InterPro" id="IPR001789">
    <property type="entry name" value="Sig_transdc_resp-reg_receiver"/>
</dbReference>
<dbReference type="InterPro" id="IPR013783">
    <property type="entry name" value="Ig-like_fold"/>
</dbReference>
<dbReference type="InterPro" id="IPR018062">
    <property type="entry name" value="HTH_AraC-typ_CS"/>
</dbReference>
<dbReference type="InterPro" id="IPR018060">
    <property type="entry name" value="HTH_AraC"/>
</dbReference>
<keyword evidence="10" id="KW-1185">Reference proteome</keyword>
<dbReference type="PROSITE" id="PS50110">
    <property type="entry name" value="RESPONSE_REGULATORY"/>
    <property type="match status" value="1"/>
</dbReference>
<dbReference type="PANTHER" id="PTHR43547:SF2">
    <property type="entry name" value="HYBRID SIGNAL TRANSDUCTION HISTIDINE KINASE C"/>
    <property type="match status" value="1"/>
</dbReference>
<accession>A0A840CUG9</accession>
<dbReference type="Pfam" id="PF07494">
    <property type="entry name" value="Reg_prop"/>
    <property type="match status" value="2"/>
</dbReference>
<dbReference type="Gene3D" id="2.60.40.10">
    <property type="entry name" value="Immunoglobulins"/>
    <property type="match status" value="1"/>
</dbReference>
<keyword evidence="3" id="KW-0238">DNA-binding</keyword>
<dbReference type="SUPFAM" id="SSF50998">
    <property type="entry name" value="Quinoprotein alcohol dehydrogenase-like"/>
    <property type="match status" value="1"/>
</dbReference>
<dbReference type="InterPro" id="IPR011110">
    <property type="entry name" value="Reg_prop"/>
</dbReference>
<dbReference type="SMART" id="SM00342">
    <property type="entry name" value="HTH_ARAC"/>
    <property type="match status" value="1"/>
</dbReference>
<dbReference type="SUPFAM" id="SSF52172">
    <property type="entry name" value="CheY-like"/>
    <property type="match status" value="1"/>
</dbReference>
<evidence type="ECO:0000256" key="2">
    <source>
        <dbReference type="ARBA" id="ARBA00023015"/>
    </source>
</evidence>
<dbReference type="GO" id="GO:0000155">
    <property type="term" value="F:phosphorelay sensor kinase activity"/>
    <property type="evidence" value="ECO:0007669"/>
    <property type="project" value="TreeGrafter"/>
</dbReference>